<dbReference type="Pfam" id="PF03963">
    <property type="entry name" value="FlgD"/>
    <property type="match status" value="1"/>
</dbReference>
<keyword evidence="5" id="KW-0966">Cell projection</keyword>
<name>A0A1X7H8F3_9BACL</name>
<evidence type="ECO:0000313" key="5">
    <source>
        <dbReference type="EMBL" id="SMF81610.1"/>
    </source>
</evidence>
<keyword evidence="5" id="KW-0969">Cilium</keyword>
<evidence type="ECO:0000256" key="1">
    <source>
        <dbReference type="ARBA" id="ARBA00010577"/>
    </source>
</evidence>
<dbReference type="AlphaFoldDB" id="A0A1X7H8F3"/>
<feature type="compositionally biased region" description="Low complexity" evidence="4">
    <location>
        <begin position="168"/>
        <end position="195"/>
    </location>
</feature>
<keyword evidence="2 3" id="KW-1005">Bacterial flagellum biogenesis</keyword>
<proteinExistence type="inferred from homology"/>
<gene>
    <name evidence="5" type="ORF">SAMN05661091_2017</name>
</gene>
<protein>
    <recommendedName>
        <fullName evidence="3">Basal-body rod modification protein FlgD</fullName>
    </recommendedName>
</protein>
<feature type="region of interest" description="Disordered" evidence="4">
    <location>
        <begin position="142"/>
        <end position="203"/>
    </location>
</feature>
<dbReference type="STRING" id="1313296.SAMN05661091_2017"/>
<dbReference type="EMBL" id="LT840184">
    <property type="protein sequence ID" value="SMF81610.1"/>
    <property type="molecule type" value="Genomic_DNA"/>
</dbReference>
<evidence type="ECO:0000256" key="2">
    <source>
        <dbReference type="ARBA" id="ARBA00022795"/>
    </source>
</evidence>
<sequence>MAVDYVNRNVWPNYSKGNVSKAGTDDGQTLGKDQFLSILITQLRYQDPMQPMEDKEFIAQMAQFTSLEQLMNISSQLTDMRQSLGAVSSLIGKKVSWVEYAEGNSGQTVVKSGVVDSVLIRDGIQFVRIGKDEVALEYITQIENNVPEPESPETENPETEETPEIEPEVPSTEPEAPSTEPDAPAESSEPSQQSGEESEGATP</sequence>
<feature type="compositionally biased region" description="Acidic residues" evidence="4">
    <location>
        <begin position="150"/>
        <end position="167"/>
    </location>
</feature>
<keyword evidence="5" id="KW-0282">Flagellum</keyword>
<dbReference type="RefSeq" id="WP_208918855.1">
    <property type="nucleotide sequence ID" value="NZ_LT840184.1"/>
</dbReference>
<dbReference type="InterPro" id="IPR005648">
    <property type="entry name" value="FlgD"/>
</dbReference>
<organism evidence="5 6">
    <name type="scientific">Paenibacillus uliginis N3/975</name>
    <dbReference type="NCBI Taxonomy" id="1313296"/>
    <lineage>
        <taxon>Bacteria</taxon>
        <taxon>Bacillati</taxon>
        <taxon>Bacillota</taxon>
        <taxon>Bacilli</taxon>
        <taxon>Bacillales</taxon>
        <taxon>Paenibacillaceae</taxon>
        <taxon>Paenibacillus</taxon>
    </lineage>
</organism>
<evidence type="ECO:0000256" key="4">
    <source>
        <dbReference type="SAM" id="MobiDB-lite"/>
    </source>
</evidence>
<evidence type="ECO:0000256" key="3">
    <source>
        <dbReference type="RuleBase" id="RU362076"/>
    </source>
</evidence>
<comment type="function">
    <text evidence="3">Required for flagellar hook formation. May act as a scaffolding protein.</text>
</comment>
<dbReference type="Proteomes" id="UP000192940">
    <property type="component" value="Chromosome I"/>
</dbReference>
<evidence type="ECO:0000313" key="6">
    <source>
        <dbReference type="Proteomes" id="UP000192940"/>
    </source>
</evidence>
<accession>A0A1X7H8F3</accession>
<dbReference type="GO" id="GO:0044781">
    <property type="term" value="P:bacterial-type flagellum organization"/>
    <property type="evidence" value="ECO:0007669"/>
    <property type="project" value="UniProtKB-UniRule"/>
</dbReference>
<reference evidence="5 6" key="1">
    <citation type="submission" date="2017-04" db="EMBL/GenBank/DDBJ databases">
        <authorList>
            <person name="Afonso C.L."/>
            <person name="Miller P.J."/>
            <person name="Scott M.A."/>
            <person name="Spackman E."/>
            <person name="Goraichik I."/>
            <person name="Dimitrov K.M."/>
            <person name="Suarez D.L."/>
            <person name="Swayne D.E."/>
        </authorList>
    </citation>
    <scope>NUCLEOTIDE SEQUENCE [LARGE SCALE GENOMIC DNA]</scope>
    <source>
        <strain evidence="5 6">N3/975</strain>
    </source>
</reference>
<keyword evidence="6" id="KW-1185">Reference proteome</keyword>
<comment type="similarity">
    <text evidence="1 3">Belongs to the FlgD family.</text>
</comment>